<organism evidence="2 3">
    <name type="scientific">Pseudoflavonifractor capillosus ATCC 29799</name>
    <dbReference type="NCBI Taxonomy" id="411467"/>
    <lineage>
        <taxon>Bacteria</taxon>
        <taxon>Bacillati</taxon>
        <taxon>Bacillota</taxon>
        <taxon>Clostridia</taxon>
        <taxon>Eubacteriales</taxon>
        <taxon>Oscillospiraceae</taxon>
        <taxon>Pseudoflavonifractor</taxon>
    </lineage>
</organism>
<dbReference type="STRING" id="411467.BACCAP_03877"/>
<dbReference type="Proteomes" id="UP000003639">
    <property type="component" value="Unassembled WGS sequence"/>
</dbReference>
<feature type="transmembrane region" description="Helical" evidence="1">
    <location>
        <begin position="42"/>
        <end position="63"/>
    </location>
</feature>
<keyword evidence="1" id="KW-0812">Transmembrane</keyword>
<evidence type="ECO:0000256" key="1">
    <source>
        <dbReference type="SAM" id="Phobius"/>
    </source>
</evidence>
<dbReference type="Gene3D" id="1.10.1760.20">
    <property type="match status" value="1"/>
</dbReference>
<dbReference type="GO" id="GO:0022857">
    <property type="term" value="F:transmembrane transporter activity"/>
    <property type="evidence" value="ECO:0007669"/>
    <property type="project" value="InterPro"/>
</dbReference>
<feature type="transmembrane region" description="Helical" evidence="1">
    <location>
        <begin position="70"/>
        <end position="87"/>
    </location>
</feature>
<feature type="transmembrane region" description="Helical" evidence="1">
    <location>
        <begin position="173"/>
        <end position="197"/>
    </location>
</feature>
<feature type="transmembrane region" description="Helical" evidence="1">
    <location>
        <begin position="99"/>
        <end position="118"/>
    </location>
</feature>
<dbReference type="RefSeq" id="WP_006574365.1">
    <property type="nucleotide sequence ID" value="NZ_AAXG02000041.1"/>
</dbReference>
<sequence>MKNRRKDAKWMAGVAMMAAIVVLLANTPLGMIPLVVTKATTVHIPVILGAILFGPLAGGILGGVFGICSVIINTFTPALTSFAFSPFMSTTGLPGAIKALWVAVGCRILIGVVAGWLWKALSHTRVNSWTALSIVGFTGSMVNTVTVMGSIFLLFTQQYAQAKEVALEAVSGLILTTVVVNGIPEAIVATVLVAVIGKNLLRFAKPRLQAA</sequence>
<accession>A6P069</accession>
<evidence type="ECO:0000313" key="3">
    <source>
        <dbReference type="Proteomes" id="UP000003639"/>
    </source>
</evidence>
<dbReference type="OrthoDB" id="9813540at2"/>
<keyword evidence="1" id="KW-0472">Membrane</keyword>
<keyword evidence="1" id="KW-1133">Transmembrane helix</keyword>
<dbReference type="AlphaFoldDB" id="A6P069"/>
<feature type="transmembrane region" description="Helical" evidence="1">
    <location>
        <begin position="12"/>
        <end position="36"/>
    </location>
</feature>
<dbReference type="Pfam" id="PF12822">
    <property type="entry name" value="ECF_trnsprt"/>
    <property type="match status" value="1"/>
</dbReference>
<keyword evidence="3" id="KW-1185">Reference proteome</keyword>
<feature type="transmembrane region" description="Helical" evidence="1">
    <location>
        <begin position="130"/>
        <end position="153"/>
    </location>
</feature>
<dbReference type="InterPro" id="IPR024529">
    <property type="entry name" value="ECF_trnsprt_substrate-spec"/>
</dbReference>
<dbReference type="eggNOG" id="COG4684">
    <property type="taxonomic scope" value="Bacteria"/>
</dbReference>
<comment type="caution">
    <text evidence="2">The sequence shown here is derived from an EMBL/GenBank/DDBJ whole genome shotgun (WGS) entry which is preliminary data.</text>
</comment>
<dbReference type="EMBL" id="AAXG02000041">
    <property type="protein sequence ID" value="EDM98219.1"/>
    <property type="molecule type" value="Genomic_DNA"/>
</dbReference>
<evidence type="ECO:0000313" key="2">
    <source>
        <dbReference type="EMBL" id="EDM98219.1"/>
    </source>
</evidence>
<reference evidence="2 3" key="1">
    <citation type="submission" date="2007-04" db="EMBL/GenBank/DDBJ databases">
        <authorList>
            <person name="Fulton L."/>
            <person name="Clifton S."/>
            <person name="Fulton B."/>
            <person name="Xu J."/>
            <person name="Minx P."/>
            <person name="Pepin K.H."/>
            <person name="Johnson M."/>
            <person name="Thiruvilangam P."/>
            <person name="Bhonagiri V."/>
            <person name="Nash W.E."/>
            <person name="Mardis E.R."/>
            <person name="Wilson R.K."/>
        </authorList>
    </citation>
    <scope>NUCLEOTIDE SEQUENCE [LARGE SCALE GENOMIC DNA]</scope>
    <source>
        <strain evidence="2 3">ATCC 29799</strain>
    </source>
</reference>
<gene>
    <name evidence="2" type="ORF">BACCAP_03877</name>
</gene>
<name>A6P069_9FIRM</name>
<reference evidence="2 3" key="2">
    <citation type="submission" date="2007-06" db="EMBL/GenBank/DDBJ databases">
        <title>Draft genome sequence of Pseudoflavonifractor capillosus ATCC 29799.</title>
        <authorList>
            <person name="Sudarsanam P."/>
            <person name="Ley R."/>
            <person name="Guruge J."/>
            <person name="Turnbaugh P.J."/>
            <person name="Mahowald M."/>
            <person name="Liep D."/>
            <person name="Gordon J."/>
        </authorList>
    </citation>
    <scope>NUCLEOTIDE SEQUENCE [LARGE SCALE GENOMIC DNA]</scope>
    <source>
        <strain evidence="2 3">ATCC 29799</strain>
    </source>
</reference>
<protein>
    <recommendedName>
        <fullName evidence="4">ECF transporter S component</fullName>
    </recommendedName>
</protein>
<proteinExistence type="predicted"/>
<evidence type="ECO:0008006" key="4">
    <source>
        <dbReference type="Google" id="ProtNLM"/>
    </source>
</evidence>